<dbReference type="AlphaFoldDB" id="A0A926S2J6"/>
<proteinExistence type="predicted"/>
<reference evidence="1" key="1">
    <citation type="submission" date="2020-09" db="EMBL/GenBank/DDBJ databases">
        <title>Novel species of Mucilaginibacter isolated from a glacier on the Tibetan Plateau.</title>
        <authorList>
            <person name="Liu Q."/>
            <person name="Xin Y.-H."/>
        </authorList>
    </citation>
    <scope>NUCLEOTIDE SEQUENCE</scope>
    <source>
        <strain evidence="1">ZB1P21</strain>
    </source>
</reference>
<dbReference type="Proteomes" id="UP000619078">
    <property type="component" value="Unassembled WGS sequence"/>
</dbReference>
<gene>
    <name evidence="1" type="ORF">IDJ76_18925</name>
</gene>
<name>A0A926S2J6_9SPHI</name>
<accession>A0A926S2J6</accession>
<protein>
    <submittedName>
        <fullName evidence="1">Uncharacterized protein</fullName>
    </submittedName>
</protein>
<comment type="caution">
    <text evidence="1">The sequence shown here is derived from an EMBL/GenBank/DDBJ whole genome shotgun (WGS) entry which is preliminary data.</text>
</comment>
<dbReference type="RefSeq" id="WP_191165565.1">
    <property type="nucleotide sequence ID" value="NZ_JACWMX010000009.1"/>
</dbReference>
<sequence length="378" mass="44454">MMIKVDFEFEAETNTNYPIIYSKVAYSKAYEEAVKFNTSFYDAAYSDAAKAHLSWYVAYIDEILKGKIYKDEQLVPQLFIVGAIRKEQIKEFLNCHLFAAKDYCNYLIENIKPATVRRYDHTLRSLDVDLEQLLVHYEVQIRKSIDRVAPTSWRKPVLSPNDIFSAAKELFYIEDRDTIEDLYLRDLKPMVMFQIRQMVEIFGRQIIGYTDIVDKKDIPVKKFTQVAWEFIAEECKKKSSSRIVLPFPVIFMKTLNGWSNNFVHTSYIHSAYIQYYALHILTLLLKGSGSSFRIYNGNMQRKGHADIMISNYEELKKDFEIYINRRQPGLKVNWLPITQIQAYIISLGSTVPQSLSFWDKIRLFFRRVFGNILGLFKR</sequence>
<keyword evidence="2" id="KW-1185">Reference proteome</keyword>
<dbReference type="EMBL" id="JACWMX010000009">
    <property type="protein sequence ID" value="MBD1395185.1"/>
    <property type="molecule type" value="Genomic_DNA"/>
</dbReference>
<evidence type="ECO:0000313" key="1">
    <source>
        <dbReference type="EMBL" id="MBD1395185.1"/>
    </source>
</evidence>
<evidence type="ECO:0000313" key="2">
    <source>
        <dbReference type="Proteomes" id="UP000619078"/>
    </source>
</evidence>
<organism evidence="1 2">
    <name type="scientific">Mucilaginibacter glaciei</name>
    <dbReference type="NCBI Taxonomy" id="2772109"/>
    <lineage>
        <taxon>Bacteria</taxon>
        <taxon>Pseudomonadati</taxon>
        <taxon>Bacteroidota</taxon>
        <taxon>Sphingobacteriia</taxon>
        <taxon>Sphingobacteriales</taxon>
        <taxon>Sphingobacteriaceae</taxon>
        <taxon>Mucilaginibacter</taxon>
    </lineage>
</organism>